<organism evidence="2">
    <name type="scientific">viral metagenome</name>
    <dbReference type="NCBI Taxonomy" id="1070528"/>
    <lineage>
        <taxon>unclassified sequences</taxon>
        <taxon>metagenomes</taxon>
        <taxon>organismal metagenomes</taxon>
    </lineage>
</organism>
<evidence type="ECO:0000313" key="2">
    <source>
        <dbReference type="EMBL" id="QHT36500.1"/>
    </source>
</evidence>
<feature type="compositionally biased region" description="Basic residues" evidence="1">
    <location>
        <begin position="9"/>
        <end position="19"/>
    </location>
</feature>
<accession>A0A6C0F9D4</accession>
<dbReference type="EMBL" id="MN738743">
    <property type="protein sequence ID" value="QHT36500.1"/>
    <property type="molecule type" value="Genomic_DNA"/>
</dbReference>
<proteinExistence type="predicted"/>
<feature type="region of interest" description="Disordered" evidence="1">
    <location>
        <begin position="1"/>
        <end position="24"/>
    </location>
</feature>
<reference evidence="2" key="1">
    <citation type="journal article" date="2020" name="Nature">
        <title>Giant virus diversity and host interactions through global metagenomics.</title>
        <authorList>
            <person name="Schulz F."/>
            <person name="Roux S."/>
            <person name="Paez-Espino D."/>
            <person name="Jungbluth S."/>
            <person name="Walsh D.A."/>
            <person name="Denef V.J."/>
            <person name="McMahon K.D."/>
            <person name="Konstantinidis K.T."/>
            <person name="Eloe-Fadrosh E.A."/>
            <person name="Kyrpides N.C."/>
            <person name="Woyke T."/>
        </authorList>
    </citation>
    <scope>NUCLEOTIDE SEQUENCE</scope>
    <source>
        <strain evidence="2">GVMAG-S-ERX555931-87</strain>
    </source>
</reference>
<evidence type="ECO:0008006" key="3">
    <source>
        <dbReference type="Google" id="ProtNLM"/>
    </source>
</evidence>
<dbReference type="AlphaFoldDB" id="A0A6C0F9D4"/>
<sequence>MEGSEKPKQPKRRGRKPKKKDVPKIESNKITESLIIKLNHFKDEESLIQPFNKNEDTFYETENNNNTCISEVCWNCCHSFNNIVHGIPLKYRNGLFYVYGDFCSLECCLRHTVDNFNNDYEIISLIKLYSNIIMGNKNEDISIAPNKLLLKKFGGSLTIEQYRDKFNNNIHDIKIPPILPVSHNIDSYEINNNSSKDNLKLSRSKPLPSSEKSITKSMNLMIGEDTK</sequence>
<evidence type="ECO:0000256" key="1">
    <source>
        <dbReference type="SAM" id="MobiDB-lite"/>
    </source>
</evidence>
<name>A0A6C0F9D4_9ZZZZ</name>
<protein>
    <recommendedName>
        <fullName evidence="3">MYM-type domain-containing protein</fullName>
    </recommendedName>
</protein>